<dbReference type="InterPro" id="IPR013328">
    <property type="entry name" value="6PGD_dom2"/>
</dbReference>
<keyword evidence="2" id="KW-0520">NAD</keyword>
<sequence>MDVNKAAEVASRTVCEAIVGSRNYECRHIVEDLLQTEEFRIVITSDMKVIEVLGTLKNIIAGLSNELGYGDNTKVAVICLRLKEIVEFCEELFTGSLFIVLKYRKLFKQFDNGNGHLSLAELDRAIVHFYPQLGTNKKAIMRAYKAADTSGNGFVELREFEKIVQLLNHYDKLSQIFKELDTNDDHRISFSEFKRGFALIGEDDSNENYLRQEFNKIDTNKGGYILFDEEYQKKETFLFQCYALFTQEKTFYYTDC</sequence>
<dbReference type="EMBL" id="CAJOBE010000551">
    <property type="protein sequence ID" value="CAF3657970.1"/>
    <property type="molecule type" value="Genomic_DNA"/>
</dbReference>
<dbReference type="Pfam" id="PF13499">
    <property type="entry name" value="EF-hand_7"/>
    <property type="match status" value="1"/>
</dbReference>
<evidence type="ECO:0000256" key="1">
    <source>
        <dbReference type="ARBA" id="ARBA00022837"/>
    </source>
</evidence>
<dbReference type="SUPFAM" id="SSF47473">
    <property type="entry name" value="EF-hand"/>
    <property type="match status" value="1"/>
</dbReference>
<dbReference type="Gene3D" id="1.10.238.10">
    <property type="entry name" value="EF-hand"/>
    <property type="match status" value="1"/>
</dbReference>
<name>A0A818RRA8_9BILA</name>
<protein>
    <recommendedName>
        <fullName evidence="3">EF-hand domain-containing protein</fullName>
    </recommendedName>
</protein>
<dbReference type="GO" id="GO:0005509">
    <property type="term" value="F:calcium ion binding"/>
    <property type="evidence" value="ECO:0007669"/>
    <property type="project" value="InterPro"/>
</dbReference>
<dbReference type="InterPro" id="IPR008927">
    <property type="entry name" value="6-PGluconate_DH-like_C_sf"/>
</dbReference>
<dbReference type="PANTHER" id="PTHR11728">
    <property type="entry name" value="GLYCEROL-3-PHOSPHATE DEHYDROGENASE"/>
    <property type="match status" value="1"/>
</dbReference>
<accession>A0A818RRA8</accession>
<dbReference type="InterPro" id="IPR011992">
    <property type="entry name" value="EF-hand-dom_pair"/>
</dbReference>
<feature type="domain" description="EF-hand" evidence="3">
    <location>
        <begin position="168"/>
        <end position="203"/>
    </location>
</feature>
<dbReference type="Gene3D" id="1.10.1040.10">
    <property type="entry name" value="N-(1-d-carboxylethyl)-l-norvaline Dehydrogenase, domain 2"/>
    <property type="match status" value="1"/>
</dbReference>
<organism evidence="4 5">
    <name type="scientific">Rotaria sordida</name>
    <dbReference type="NCBI Taxonomy" id="392033"/>
    <lineage>
        <taxon>Eukaryota</taxon>
        <taxon>Metazoa</taxon>
        <taxon>Spiralia</taxon>
        <taxon>Gnathifera</taxon>
        <taxon>Rotifera</taxon>
        <taxon>Eurotatoria</taxon>
        <taxon>Bdelloidea</taxon>
        <taxon>Philodinida</taxon>
        <taxon>Philodinidae</taxon>
        <taxon>Rotaria</taxon>
    </lineage>
</organism>
<proteinExistence type="predicted"/>
<dbReference type="GO" id="GO:0005975">
    <property type="term" value="P:carbohydrate metabolic process"/>
    <property type="evidence" value="ECO:0007669"/>
    <property type="project" value="InterPro"/>
</dbReference>
<dbReference type="InterPro" id="IPR002048">
    <property type="entry name" value="EF_hand_dom"/>
</dbReference>
<dbReference type="GO" id="GO:0005829">
    <property type="term" value="C:cytosol"/>
    <property type="evidence" value="ECO:0007669"/>
    <property type="project" value="TreeGrafter"/>
</dbReference>
<dbReference type="AlphaFoldDB" id="A0A818RRA8"/>
<dbReference type="GO" id="GO:0006072">
    <property type="term" value="P:glycerol-3-phosphate metabolic process"/>
    <property type="evidence" value="ECO:0007669"/>
    <property type="project" value="InterPro"/>
</dbReference>
<dbReference type="InterPro" id="IPR018247">
    <property type="entry name" value="EF_Hand_1_Ca_BS"/>
</dbReference>
<evidence type="ECO:0000259" key="3">
    <source>
        <dbReference type="PROSITE" id="PS50222"/>
    </source>
</evidence>
<evidence type="ECO:0000313" key="5">
    <source>
        <dbReference type="Proteomes" id="UP000663874"/>
    </source>
</evidence>
<dbReference type="SMART" id="SM00054">
    <property type="entry name" value="EFh"/>
    <property type="match status" value="4"/>
</dbReference>
<dbReference type="PROSITE" id="PS00018">
    <property type="entry name" value="EF_HAND_1"/>
    <property type="match status" value="1"/>
</dbReference>
<dbReference type="CDD" id="cd00051">
    <property type="entry name" value="EFh"/>
    <property type="match status" value="2"/>
</dbReference>
<dbReference type="Pfam" id="PF07479">
    <property type="entry name" value="NAD_Gly3P_dh_C"/>
    <property type="match status" value="1"/>
</dbReference>
<evidence type="ECO:0000256" key="2">
    <source>
        <dbReference type="ARBA" id="ARBA00023027"/>
    </source>
</evidence>
<evidence type="ECO:0000313" key="4">
    <source>
        <dbReference type="EMBL" id="CAF3657970.1"/>
    </source>
</evidence>
<dbReference type="PANTHER" id="PTHR11728:SF8">
    <property type="entry name" value="GLYCEROL-3-PHOSPHATE DEHYDROGENASE [NAD(+)]-RELATED"/>
    <property type="match status" value="1"/>
</dbReference>
<dbReference type="Proteomes" id="UP000663874">
    <property type="component" value="Unassembled WGS sequence"/>
</dbReference>
<gene>
    <name evidence="4" type="ORF">FNK824_LOCUS6376</name>
</gene>
<keyword evidence="1" id="KW-0106">Calcium</keyword>
<dbReference type="GO" id="GO:0047952">
    <property type="term" value="F:glycerol-3-phosphate dehydrogenase [NAD(P)+] activity"/>
    <property type="evidence" value="ECO:0007669"/>
    <property type="project" value="TreeGrafter"/>
</dbReference>
<comment type="caution">
    <text evidence="4">The sequence shown here is derived from an EMBL/GenBank/DDBJ whole genome shotgun (WGS) entry which is preliminary data.</text>
</comment>
<dbReference type="SUPFAM" id="SSF48179">
    <property type="entry name" value="6-phosphogluconate dehydrogenase C-terminal domain-like"/>
    <property type="match status" value="1"/>
</dbReference>
<dbReference type="InterPro" id="IPR006109">
    <property type="entry name" value="G3P_DH_NAD-dep_C"/>
</dbReference>
<reference evidence="4" key="1">
    <citation type="submission" date="2021-02" db="EMBL/GenBank/DDBJ databases">
        <authorList>
            <person name="Nowell W R."/>
        </authorList>
    </citation>
    <scope>NUCLEOTIDE SEQUENCE</scope>
</reference>
<dbReference type="Gene3D" id="3.40.50.720">
    <property type="entry name" value="NAD(P)-binding Rossmann-like Domain"/>
    <property type="match status" value="1"/>
</dbReference>
<dbReference type="PROSITE" id="PS50222">
    <property type="entry name" value="EF_HAND_2"/>
    <property type="match status" value="1"/>
</dbReference>